<feature type="region of interest" description="Disordered" evidence="1">
    <location>
        <begin position="1529"/>
        <end position="1557"/>
    </location>
</feature>
<dbReference type="SMART" id="SM00391">
    <property type="entry name" value="MBD"/>
    <property type="match status" value="1"/>
</dbReference>
<feature type="region of interest" description="Disordered" evidence="1">
    <location>
        <begin position="1052"/>
        <end position="1080"/>
    </location>
</feature>
<dbReference type="SMART" id="SM00256">
    <property type="entry name" value="FBOX"/>
    <property type="match status" value="1"/>
</dbReference>
<dbReference type="Proteomes" id="UP000886998">
    <property type="component" value="Unassembled WGS sequence"/>
</dbReference>
<dbReference type="Pfam" id="PF01429">
    <property type="entry name" value="MBD"/>
    <property type="match status" value="1"/>
</dbReference>
<feature type="compositionally biased region" description="Basic residues" evidence="1">
    <location>
        <begin position="714"/>
        <end position="726"/>
    </location>
</feature>
<sequence length="2911" mass="324715">MPYEVMFGCALELDYLREVFNAVEILGLCAVVIFDMAAIAENIFGRSNRRRCVKGRISYTDTSDIIIENDEDKLEKEIKDTENHLEYGVNENLDDVDEVDEEPVTIDLSEFLNENPILTEPSENVTDSAGVLTDCHSQFRVTSSLADPSPLAVEAISSLKDLNINENITPTEDFCSSESISEIPPTVLKEDNTTVLSTDLTKVENDKSPRKENLLNGFKPSPNKNFKSKPTIVSNLLEKYKNFSRLKDFNKNNLKVFGKYPIIKCEKLDIENFVKKSNIKVGNWPLPSINSQSKNKPVSCKTSLNKITKTPVRKLPKLLNKPISFNRGLSNSRNSSTVKKAQSILIDALKSNSSPLIIKTDNWKPEIANLSDHSAHFDNSAENFRIPVPQSFNKSVGNHRIIKLVHQKSPLLQMNDSGTQNQKLPIITSVNKVANGPKTFQLISPNTFVGAKTEKNKTVTPILPKPSSGSIISPVLLKDYTVIQPYVEDPTSPIRPKPLLTVPLDIVPVVDTFNQQGTVTAVPEVHQIIKPPTKSKPFQSVFLNGAVKQTSSPVKISKELPSVNLSVVSHCNTEIPANFVEDKIEEQLKDDTSTITPKFAVVDAMESAFVKPEIKKSPKLKQNLNKQNQLNIGLTTHSECQAYNSTLNDMLFGFSDTGDFTDENYAVNTSIDTLEVCNLNTVEQSSDADQSAQKDTLENQHKNSECREKDHKSIKLFSRHKSRRKSIASPHDSDTLSASEGEDDKSNSPMKSSSVSTRKHKISQNPEKSLNLGIVSEESDIDLSPKKLILDAEATEKVISQNKRNTIQRRNSSNIPTKSYPKLADQSKDKKSESNTLNSSKSFIERLSINLKSKDDNSQNNTKQNIGKNSNSVNKTERLRGKLKDVKESKGNINSYDKRKSALKCQRHIVPIIKGKRMVYVRPKFKMNAKKSRNANIVNKKSSTPDDIINEVNTITGSILISNKGSRKREKAIPLKETNVNNPDLPVTKTKNDSKARTAKQNKKNLPVRSKTKKNKTLKVLFKRTTRQKSKSLEMPFEEICHTVLNDKKNALLGNNTNPDSSFRDTKNHKMGTSSKEENKSNVEILCNNLKSDDSLKENICSKDKILSNEVPSSNVTEDSKNTDNEDSIHHENCSNSDLQEIKLTTKKQENASEIGDLVTLTPEENSIDCLTENVDDTPEDLVCLDSKDESDIKNIDVPINEQNTVNKDLENINGITPCNEIHSEDRISNDVVTQSDNQDNLIILSSEEINETNTTYDKIQSNVHSSNMVIKSDVEDRVVSEQYENANEENSPDKAFNVQYENANEVSVTFDEDQKQINSPDKTFDVQYENANEVSATFDEDQKQENRPDKAFNVPFENANEVSTTFVEDQKQENSPDETFKSNVDDNVLNMLPKDTIEMNDAFAVQKSDLSSELLLQTNAEDSTANSDSMNTSEIVTTCEETPGHDLDSNSVVTDINGKENETVNINEPNKTKVLTPLPEKDMSSEEISKKKDPKMKRKSCPKIKISVAKPSDKSDLISNSKNWYISERKDSTDSSNSEEVSKQNECGNSEDIGNAMSTSVPVKISKENDTLIDEMGNESENVADQMSVNDVIPLELINVATSPNKSICASSPCVTDGTSVVDKDTDIPAVIMSSANVSDNANSELPVPTSENSVSEKSFVSSSERLISDENADSVASSTSIKIKEEPIDFNESSILNCADPSIANIKLEKEETAESLNEISLHASPVSPSGRNKLHSTADRKQLKTHPESTADSGAVHETTKVNKKTKSKKNVLLPTSTESATVPLSNISKHLESEISKMPAPARRQKGKHFSPEAVIVPFSLGWMRELVHRSTEAKEGKRMSDVYYFSPEGTKLRSMPDIANYLSKQPECELTLENFTFWKECVYREPFEIERSAKHISVSASSSKKETPNQTSIKKFLSSSTTSKSNLSPNESKEKTSKQSLSKKSSVTMKELHSSESMNDSDNIVTTTIAKSKLDRKRIKKIPFDNSQDNKPQLKSSTKIKQKCSSTCMNTSVPDVEVKKTVTVQNQLSTVLSSNSKKNSLSKDSSLSKCSSRKKRPKFKIVLSKSVDSAEIQCPCTPHCVGASIQPPSVQCAICLCLFHAHCIPKLAEKVIFACRPCTTQKLALYEDERKSVIFPHSVSSDEDSTCDHSDDVDVSLLFPETILSVPCERDTFSSNTGSDIPYKSFNSSNPSSNIPYEQKKTAFFSENLNLEPSAAVGNVNDRNSAPLHMDNSKSAPCLLSNLLQPNAPRKPNVIPIIRCTPNQMLNYSPSQLTVVNANDFPSRVYHVNYGVRLPPGINISLENSLIIRRLPDGRRAVIRRNSNSSNSHNNVSSSPDQKPATAVHSSHQLLSNISGYVNTNFVHTNTNKTLTKSVETQSNAAVKPCLLNYVRNEKNGSITLQFPESSRKSGTSLTQSALYLVFKKLNVSDLLRARQVCSHWRNVASQNDLWEKVSLNGLTITNWKRCCFALQKFGTKSLDLRGIVHQNTINMWEDFKKHMMQLAGIQELIFDQITPSLLKSVAYNVPLLRKLECHFVTNACTEPEIWTTSCDVQLSSLRCLGRLVRLKIGSGASIILRDGGEYFMPYLPNLRHVALTGFNFSSPVNLESLAQQKELISLELGDCKDIEPGIYGILGTLTKLKRLRLENGGDVNDSKLCEALLKIKGLEVLELMNFKIPKNLVDSFKELQHLIHVSVWPDNTFKAKRVSIEKRHWVSALMPSKINQLMAREAEEKFDDYDYIKGLLLKRFKLSAEIFWQKFVKHQRNPAQSWHDFVFEITNYFEEWLGGLGINDFERLKNLMITDQLKRRVPGGVREQTFGSRMSEKYKTPPRNARSNIITAKGTELESPKEVVTARVSVPVSVPINTRNGIDDLQLVDIKCGQMSIKAVIDTGAQISVLRARRLDR</sequence>
<organism evidence="5 6">
    <name type="scientific">Trichonephila inaurata madagascariensis</name>
    <dbReference type="NCBI Taxonomy" id="2747483"/>
    <lineage>
        <taxon>Eukaryota</taxon>
        <taxon>Metazoa</taxon>
        <taxon>Ecdysozoa</taxon>
        <taxon>Arthropoda</taxon>
        <taxon>Chelicerata</taxon>
        <taxon>Arachnida</taxon>
        <taxon>Araneae</taxon>
        <taxon>Araneomorphae</taxon>
        <taxon>Entelegynae</taxon>
        <taxon>Araneoidea</taxon>
        <taxon>Nephilidae</taxon>
        <taxon>Trichonephila</taxon>
        <taxon>Trichonephila inaurata</taxon>
    </lineage>
</organism>
<dbReference type="Pfam" id="PF12937">
    <property type="entry name" value="F-box-like"/>
    <property type="match status" value="1"/>
</dbReference>
<feature type="compositionally biased region" description="Low complexity" evidence="1">
    <location>
        <begin position="2327"/>
        <end position="2340"/>
    </location>
</feature>
<dbReference type="InterPro" id="IPR001739">
    <property type="entry name" value="Methyl_CpG_DNA-bd"/>
</dbReference>
<dbReference type="EMBL" id="BMAV01009824">
    <property type="protein sequence ID" value="GFY54318.1"/>
    <property type="molecule type" value="Genomic_DNA"/>
</dbReference>
<comment type="caution">
    <text evidence="5">The sequence shown here is derived from an EMBL/GenBank/DDBJ whole genome shotgun (WGS) entry which is preliminary data.</text>
</comment>
<feature type="compositionally biased region" description="Polar residues" evidence="1">
    <location>
        <begin position="1535"/>
        <end position="1549"/>
    </location>
</feature>
<evidence type="ECO:0000259" key="3">
    <source>
        <dbReference type="PROSITE" id="PS50181"/>
    </source>
</evidence>
<dbReference type="InterPro" id="IPR016177">
    <property type="entry name" value="DNA-bd_dom_sf"/>
</dbReference>
<dbReference type="InterPro" id="IPR036047">
    <property type="entry name" value="F-box-like_dom_sf"/>
</dbReference>
<dbReference type="InterPro" id="IPR001810">
    <property type="entry name" value="F-box_dom"/>
</dbReference>
<feature type="region of interest" description="Disordered" evidence="1">
    <location>
        <begin position="977"/>
        <end position="1013"/>
    </location>
</feature>
<dbReference type="SUPFAM" id="SSF52047">
    <property type="entry name" value="RNI-like"/>
    <property type="match status" value="1"/>
</dbReference>
<dbReference type="Gene3D" id="3.80.10.10">
    <property type="entry name" value="Ribonuclease Inhibitor"/>
    <property type="match status" value="2"/>
</dbReference>
<dbReference type="OrthoDB" id="61560at2759"/>
<dbReference type="GO" id="GO:0006508">
    <property type="term" value="P:proteolysis"/>
    <property type="evidence" value="ECO:0007669"/>
    <property type="project" value="InterPro"/>
</dbReference>
<dbReference type="PROSITE" id="PS50181">
    <property type="entry name" value="FBOX"/>
    <property type="match status" value="1"/>
</dbReference>
<accession>A0A8X7C533</accession>
<dbReference type="InterPro" id="IPR032675">
    <property type="entry name" value="LRR_dom_sf"/>
</dbReference>
<dbReference type="GO" id="GO:0003677">
    <property type="term" value="F:DNA binding"/>
    <property type="evidence" value="ECO:0007669"/>
    <property type="project" value="InterPro"/>
</dbReference>
<feature type="region of interest" description="Disordered" evidence="1">
    <location>
        <begin position="801"/>
        <end position="892"/>
    </location>
</feature>
<feature type="domain" description="F-box" evidence="3">
    <location>
        <begin position="2413"/>
        <end position="2459"/>
    </location>
</feature>
<dbReference type="CDD" id="cd00122">
    <property type="entry name" value="MBD"/>
    <property type="match status" value="1"/>
</dbReference>
<feature type="compositionally biased region" description="Basic and acidic residues" evidence="1">
    <location>
        <begin position="1480"/>
        <end position="1492"/>
    </location>
</feature>
<dbReference type="InterPro" id="IPR052283">
    <property type="entry name" value="GenomicStab_NeuMorph_Reg"/>
</dbReference>
<dbReference type="PANTHER" id="PTHR15739">
    <property type="entry name" value="ZINC FINGER PROTEIN"/>
    <property type="match status" value="1"/>
</dbReference>
<feature type="compositionally biased region" description="Polar residues" evidence="1">
    <location>
        <begin position="801"/>
        <end position="817"/>
    </location>
</feature>
<feature type="region of interest" description="Disordered" evidence="1">
    <location>
        <begin position="684"/>
        <end position="773"/>
    </location>
</feature>
<dbReference type="PROSITE" id="PS50982">
    <property type="entry name" value="MBD"/>
    <property type="match status" value="1"/>
</dbReference>
<feature type="region of interest" description="Disordered" evidence="1">
    <location>
        <begin position="1463"/>
        <end position="1505"/>
    </location>
</feature>
<reference evidence="5" key="1">
    <citation type="submission" date="2020-08" db="EMBL/GenBank/DDBJ databases">
        <title>Multicomponent nature underlies the extraordinary mechanical properties of spider dragline silk.</title>
        <authorList>
            <person name="Kono N."/>
            <person name="Nakamura H."/>
            <person name="Mori M."/>
            <person name="Yoshida Y."/>
            <person name="Ohtoshi R."/>
            <person name="Malay A.D."/>
            <person name="Moran D.A.P."/>
            <person name="Tomita M."/>
            <person name="Numata K."/>
            <person name="Arakawa K."/>
        </authorList>
    </citation>
    <scope>NUCLEOTIDE SEQUENCE</scope>
</reference>
<feature type="domain" description="Peptidase A2" evidence="2">
    <location>
        <begin position="2891"/>
        <end position="2911"/>
    </location>
</feature>
<dbReference type="SUPFAM" id="SSF81383">
    <property type="entry name" value="F-box domain"/>
    <property type="match status" value="1"/>
</dbReference>
<dbReference type="PROSITE" id="PS50175">
    <property type="entry name" value="ASP_PROT_RETROV"/>
    <property type="match status" value="1"/>
</dbReference>
<gene>
    <name evidence="5" type="primary">AVEN_117098_1</name>
    <name evidence="5" type="ORF">TNIN_298971</name>
</gene>
<evidence type="ECO:0000313" key="5">
    <source>
        <dbReference type="EMBL" id="GFY54318.1"/>
    </source>
</evidence>
<feature type="region of interest" description="Disordered" evidence="1">
    <location>
        <begin position="1111"/>
        <end position="1137"/>
    </location>
</feature>
<feature type="region of interest" description="Disordered" evidence="1">
    <location>
        <begin position="1901"/>
        <end position="1969"/>
    </location>
</feature>
<feature type="compositionally biased region" description="Basic and acidic residues" evidence="1">
    <location>
        <begin position="695"/>
        <end position="713"/>
    </location>
</feature>
<feature type="region of interest" description="Disordered" evidence="1">
    <location>
        <begin position="2326"/>
        <end position="2351"/>
    </location>
</feature>
<dbReference type="Gene3D" id="3.30.890.10">
    <property type="entry name" value="Methyl-cpg-binding Protein 2, Chain A"/>
    <property type="match status" value="1"/>
</dbReference>
<protein>
    <submittedName>
        <fullName evidence="5">MBD domain-containing protein</fullName>
    </submittedName>
</protein>
<dbReference type="InterPro" id="IPR001995">
    <property type="entry name" value="Peptidase_A2_cat"/>
</dbReference>
<feature type="compositionally biased region" description="Basic residues" evidence="1">
    <location>
        <begin position="1493"/>
        <end position="1503"/>
    </location>
</feature>
<dbReference type="GO" id="GO:0004190">
    <property type="term" value="F:aspartic-type endopeptidase activity"/>
    <property type="evidence" value="ECO:0007669"/>
    <property type="project" value="InterPro"/>
</dbReference>
<evidence type="ECO:0000313" key="6">
    <source>
        <dbReference type="Proteomes" id="UP000886998"/>
    </source>
</evidence>
<keyword evidence="6" id="KW-1185">Reference proteome</keyword>
<evidence type="ECO:0000259" key="2">
    <source>
        <dbReference type="PROSITE" id="PS50175"/>
    </source>
</evidence>
<dbReference type="SUPFAM" id="SSF54171">
    <property type="entry name" value="DNA-binding domain"/>
    <property type="match status" value="1"/>
</dbReference>
<feature type="region of interest" description="Disordered" evidence="1">
    <location>
        <begin position="1723"/>
        <end position="1781"/>
    </location>
</feature>
<proteinExistence type="predicted"/>
<evidence type="ECO:0000259" key="4">
    <source>
        <dbReference type="PROSITE" id="PS50982"/>
    </source>
</evidence>
<feature type="compositionally biased region" description="Low complexity" evidence="1">
    <location>
        <begin position="1916"/>
        <end position="1933"/>
    </location>
</feature>
<feature type="compositionally biased region" description="Polar residues" evidence="1">
    <location>
        <begin position="684"/>
        <end position="694"/>
    </location>
</feature>
<feature type="compositionally biased region" description="Basic and acidic residues" evidence="1">
    <location>
        <begin position="1739"/>
        <end position="1752"/>
    </location>
</feature>
<feature type="compositionally biased region" description="Low complexity" evidence="1">
    <location>
        <begin position="747"/>
        <end position="756"/>
    </location>
</feature>
<feature type="domain" description="MBD" evidence="4">
    <location>
        <begin position="1813"/>
        <end position="1887"/>
    </location>
</feature>
<name>A0A8X7C533_9ARAC</name>
<feature type="compositionally biased region" description="Polar residues" evidence="1">
    <location>
        <begin position="858"/>
        <end position="874"/>
    </location>
</feature>
<feature type="compositionally biased region" description="Basic and acidic residues" evidence="1">
    <location>
        <begin position="1118"/>
        <end position="1133"/>
    </location>
</feature>
<evidence type="ECO:0000256" key="1">
    <source>
        <dbReference type="SAM" id="MobiDB-lite"/>
    </source>
</evidence>
<feature type="compositionally biased region" description="Basic and acidic residues" evidence="1">
    <location>
        <begin position="875"/>
        <end position="892"/>
    </location>
</feature>
<feature type="compositionally biased region" description="Polar residues" evidence="1">
    <location>
        <begin position="1960"/>
        <end position="1969"/>
    </location>
</feature>
<dbReference type="PANTHER" id="PTHR15739:SF5">
    <property type="entry name" value="LD23158P"/>
    <property type="match status" value="1"/>
</dbReference>